<dbReference type="WBParaSite" id="SPAL_0001566800.1">
    <property type="protein sequence ID" value="SPAL_0001566800.1"/>
    <property type="gene ID" value="SPAL_0001566800"/>
</dbReference>
<protein>
    <submittedName>
        <fullName evidence="2">Transcriptional regulator</fullName>
    </submittedName>
</protein>
<proteinExistence type="predicted"/>
<reference evidence="2" key="1">
    <citation type="submission" date="2017-02" db="UniProtKB">
        <authorList>
            <consortium name="WormBaseParasite"/>
        </authorList>
    </citation>
    <scope>IDENTIFICATION</scope>
</reference>
<accession>A0A0N5CCR8</accession>
<organism evidence="1 2">
    <name type="scientific">Strongyloides papillosus</name>
    <name type="common">Intestinal threadworm</name>
    <dbReference type="NCBI Taxonomy" id="174720"/>
    <lineage>
        <taxon>Eukaryota</taxon>
        <taxon>Metazoa</taxon>
        <taxon>Ecdysozoa</taxon>
        <taxon>Nematoda</taxon>
        <taxon>Chromadorea</taxon>
        <taxon>Rhabditida</taxon>
        <taxon>Tylenchina</taxon>
        <taxon>Panagrolaimomorpha</taxon>
        <taxon>Strongyloidoidea</taxon>
        <taxon>Strongyloididae</taxon>
        <taxon>Strongyloides</taxon>
    </lineage>
</organism>
<name>A0A0N5CCR8_STREA</name>
<dbReference type="AlphaFoldDB" id="A0A0N5CCR8"/>
<evidence type="ECO:0000313" key="2">
    <source>
        <dbReference type="WBParaSite" id="SPAL_0001566800.1"/>
    </source>
</evidence>
<dbReference type="Proteomes" id="UP000046392">
    <property type="component" value="Unplaced"/>
</dbReference>
<evidence type="ECO:0000313" key="1">
    <source>
        <dbReference type="Proteomes" id="UP000046392"/>
    </source>
</evidence>
<sequence>LSIGLTGQLADRLNKENEKELLELVTRHYKDPKDPNSYG</sequence>
<keyword evidence="1" id="KW-1185">Reference proteome</keyword>